<dbReference type="GO" id="GO:0019632">
    <property type="term" value="P:shikimate metabolic process"/>
    <property type="evidence" value="ECO:0007669"/>
    <property type="project" value="TreeGrafter"/>
</dbReference>
<dbReference type="Proteomes" id="UP000280668">
    <property type="component" value="Unassembled WGS sequence"/>
</dbReference>
<dbReference type="InterPro" id="IPR046346">
    <property type="entry name" value="Aminoacid_DH-like_N_sf"/>
</dbReference>
<comment type="pathway">
    <text evidence="1">Metabolic intermediate biosynthesis; chorismate biosynthesis; chorismate from D-erythrose 4-phosphate and phosphoenolpyruvate: step 4/7.</text>
</comment>
<feature type="domain" description="SDH C-terminal" evidence="4">
    <location>
        <begin position="259"/>
        <end position="291"/>
    </location>
</feature>
<evidence type="ECO:0000313" key="6">
    <source>
        <dbReference type="Proteomes" id="UP000280668"/>
    </source>
</evidence>
<dbReference type="GO" id="GO:0009073">
    <property type="term" value="P:aromatic amino acid family biosynthetic process"/>
    <property type="evidence" value="ECO:0007669"/>
    <property type="project" value="UniProtKB-KW"/>
</dbReference>
<dbReference type="EMBL" id="RKHK01000001">
    <property type="protein sequence ID" value="ROR71708.1"/>
    <property type="molecule type" value="Genomic_DNA"/>
</dbReference>
<dbReference type="GO" id="GO:0009423">
    <property type="term" value="P:chorismate biosynthetic process"/>
    <property type="evidence" value="ECO:0007669"/>
    <property type="project" value="TreeGrafter"/>
</dbReference>
<reference evidence="5 6" key="1">
    <citation type="submission" date="2018-11" db="EMBL/GenBank/DDBJ databases">
        <title>Sequencing the genomes of 1000 actinobacteria strains.</title>
        <authorList>
            <person name="Klenk H.-P."/>
        </authorList>
    </citation>
    <scope>NUCLEOTIDE SEQUENCE [LARGE SCALE GENOMIC DNA]</scope>
    <source>
        <strain evidence="5 6">DSM 11294</strain>
    </source>
</reference>
<dbReference type="SUPFAM" id="SSF53223">
    <property type="entry name" value="Aminoacid dehydrogenase-like, N-terminal domain"/>
    <property type="match status" value="1"/>
</dbReference>
<name>A0A3N2B930_9MICO</name>
<dbReference type="GO" id="GO:0050661">
    <property type="term" value="F:NADP binding"/>
    <property type="evidence" value="ECO:0007669"/>
    <property type="project" value="TreeGrafter"/>
</dbReference>
<dbReference type="NCBIfam" id="NF001311">
    <property type="entry name" value="PRK00258.1-3"/>
    <property type="match status" value="1"/>
</dbReference>
<dbReference type="Pfam" id="PF18317">
    <property type="entry name" value="SDH_C"/>
    <property type="match status" value="1"/>
</dbReference>
<organism evidence="5 6">
    <name type="scientific">Bogoriella caseilytica</name>
    <dbReference type="NCBI Taxonomy" id="56055"/>
    <lineage>
        <taxon>Bacteria</taxon>
        <taxon>Bacillati</taxon>
        <taxon>Actinomycetota</taxon>
        <taxon>Actinomycetes</taxon>
        <taxon>Micrococcales</taxon>
        <taxon>Bogoriellaceae</taxon>
        <taxon>Bogoriella</taxon>
    </lineage>
</organism>
<proteinExistence type="predicted"/>
<dbReference type="InterPro" id="IPR013708">
    <property type="entry name" value="Shikimate_DH-bd_N"/>
</dbReference>
<evidence type="ECO:0000259" key="3">
    <source>
        <dbReference type="Pfam" id="PF08501"/>
    </source>
</evidence>
<evidence type="ECO:0000259" key="4">
    <source>
        <dbReference type="Pfam" id="PF18317"/>
    </source>
</evidence>
<dbReference type="GO" id="GO:0004764">
    <property type="term" value="F:shikimate 3-dehydrogenase (NADP+) activity"/>
    <property type="evidence" value="ECO:0007669"/>
    <property type="project" value="InterPro"/>
</dbReference>
<dbReference type="Pfam" id="PF08501">
    <property type="entry name" value="Shikimate_dh_N"/>
    <property type="match status" value="1"/>
</dbReference>
<evidence type="ECO:0000256" key="1">
    <source>
        <dbReference type="ARBA" id="ARBA00004871"/>
    </source>
</evidence>
<dbReference type="AlphaFoldDB" id="A0A3N2B930"/>
<dbReference type="InterPro" id="IPR041121">
    <property type="entry name" value="SDH_C"/>
</dbReference>
<evidence type="ECO:0000256" key="2">
    <source>
        <dbReference type="ARBA" id="ARBA00023141"/>
    </source>
</evidence>
<dbReference type="PANTHER" id="PTHR21089">
    <property type="entry name" value="SHIKIMATE DEHYDROGENASE"/>
    <property type="match status" value="1"/>
</dbReference>
<keyword evidence="2" id="KW-0028">Amino-acid biosynthesis</keyword>
<dbReference type="RefSeq" id="WP_123302394.1">
    <property type="nucleotide sequence ID" value="NZ_RKHK01000001.1"/>
</dbReference>
<protein>
    <submittedName>
        <fullName evidence="5">Shikimate dehydrogenase</fullName>
    </submittedName>
</protein>
<keyword evidence="2" id="KW-0057">Aromatic amino acid biosynthesis</keyword>
<dbReference type="PANTHER" id="PTHR21089:SF1">
    <property type="entry name" value="BIFUNCTIONAL 3-DEHYDROQUINATE DEHYDRATASE_SHIKIMATE DEHYDROGENASE, CHLOROPLASTIC"/>
    <property type="match status" value="1"/>
</dbReference>
<feature type="domain" description="Shikimate dehydrogenase substrate binding N-terminal" evidence="3">
    <location>
        <begin position="8"/>
        <end position="90"/>
    </location>
</feature>
<dbReference type="GO" id="GO:0005829">
    <property type="term" value="C:cytosol"/>
    <property type="evidence" value="ECO:0007669"/>
    <property type="project" value="TreeGrafter"/>
</dbReference>
<dbReference type="InterPro" id="IPR036291">
    <property type="entry name" value="NAD(P)-bd_dom_sf"/>
</dbReference>
<dbReference type="SUPFAM" id="SSF51735">
    <property type="entry name" value="NAD(P)-binding Rossmann-fold domains"/>
    <property type="match status" value="1"/>
</dbReference>
<dbReference type="InterPro" id="IPR022893">
    <property type="entry name" value="Shikimate_DH_fam"/>
</dbReference>
<sequence length="303" mass="31259">MSTRQAAVLGSPVAHSLSPLLHSVAYRCLGLEGWSYGYRETTAAELPAVVAELDASWAGLSLTMPLKQAVQPLLDVIDPLAEVTGAVNTLVVTPGRDGRAGTLSGFNTDVEGIVTALREVAPAGWQPGSATILGARATASSALAALGELGVTDAQLLARSIGGPGSALLAAHQMGLSPRHRPWRDPAAGASAVLERGLPDVVISTVPAGATDELAEQLDDRLGAEGSLAGSILLDVVYHPWPTPLVELWQRRGGTVAPGWAMLLHQAVAQVRLFTGRAPGAADVDAMRTALTAELAERSRSAS</sequence>
<dbReference type="Gene3D" id="3.40.50.720">
    <property type="entry name" value="NAD(P)-binding Rossmann-like Domain"/>
    <property type="match status" value="1"/>
</dbReference>
<evidence type="ECO:0000313" key="5">
    <source>
        <dbReference type="EMBL" id="ROR71708.1"/>
    </source>
</evidence>
<comment type="caution">
    <text evidence="5">The sequence shown here is derived from an EMBL/GenBank/DDBJ whole genome shotgun (WGS) entry which is preliminary data.</text>
</comment>
<keyword evidence="6" id="KW-1185">Reference proteome</keyword>
<gene>
    <name evidence="5" type="ORF">EDD31_0045</name>
</gene>
<dbReference type="Gene3D" id="3.40.50.10860">
    <property type="entry name" value="Leucine Dehydrogenase, chain A, domain 1"/>
    <property type="match status" value="1"/>
</dbReference>
<dbReference type="OrthoDB" id="9776868at2"/>
<accession>A0A3N2B930</accession>